<evidence type="ECO:0000256" key="3">
    <source>
        <dbReference type="ARBA" id="ARBA00005404"/>
    </source>
</evidence>
<feature type="domain" description="4Fe-4S His(Cys)3-ligated-type" evidence="16">
    <location>
        <begin position="78"/>
        <end position="117"/>
    </location>
</feature>
<feature type="domain" description="4Fe-4S ferredoxin-type" evidence="15">
    <location>
        <begin position="137"/>
        <end position="156"/>
    </location>
</feature>
<comment type="similarity">
    <text evidence="3">Belongs to the complex I 75 kDa subunit family.</text>
</comment>
<dbReference type="SMART" id="SM00902">
    <property type="entry name" value="Fe_hyd_SSU"/>
    <property type="match status" value="1"/>
</dbReference>
<dbReference type="GO" id="GO:0051539">
    <property type="term" value="F:4 iron, 4 sulfur cluster binding"/>
    <property type="evidence" value="ECO:0007669"/>
    <property type="project" value="UniProtKB-KW"/>
</dbReference>
<keyword evidence="18" id="KW-1185">Reference proteome</keyword>
<protein>
    <submittedName>
        <fullName evidence="17">NAD(P)-dependent iron-only hydrogenase catalytic subunit</fullName>
    </submittedName>
</protein>
<dbReference type="OrthoDB" id="9805142at2"/>
<dbReference type="Pfam" id="PF02256">
    <property type="entry name" value="Fe_hyd_SSU"/>
    <property type="match status" value="1"/>
</dbReference>
<name>A0A1T4XY76_9CLOT</name>
<reference evidence="18" key="1">
    <citation type="submission" date="2017-02" db="EMBL/GenBank/DDBJ databases">
        <authorList>
            <person name="Varghese N."/>
            <person name="Submissions S."/>
        </authorList>
    </citation>
    <scope>NUCLEOTIDE SEQUENCE [LARGE SCALE GENOMIC DNA]</scope>
    <source>
        <strain evidence="18">USBA 833</strain>
    </source>
</reference>
<dbReference type="NCBIfam" id="NF040763">
    <property type="entry name" value="FeFe_hydrog_A6"/>
    <property type="match status" value="1"/>
</dbReference>
<evidence type="ECO:0000256" key="4">
    <source>
        <dbReference type="ARBA" id="ARBA00022485"/>
    </source>
</evidence>
<dbReference type="Gene3D" id="3.40.950.10">
    <property type="entry name" value="Fe-only Hydrogenase (Larger Subunit), Chain L, domain 3"/>
    <property type="match status" value="1"/>
</dbReference>
<evidence type="ECO:0000313" key="17">
    <source>
        <dbReference type="EMBL" id="SKA94496.1"/>
    </source>
</evidence>
<dbReference type="InterPro" id="IPR017900">
    <property type="entry name" value="4Fe4S_Fe_S_CS"/>
</dbReference>
<dbReference type="InterPro" id="IPR050340">
    <property type="entry name" value="Cytosolic_Fe-S_CAF"/>
</dbReference>
<dbReference type="Gene3D" id="3.30.70.20">
    <property type="match status" value="1"/>
</dbReference>
<dbReference type="InterPro" id="IPR017896">
    <property type="entry name" value="4Fe4S_Fe-S-bd"/>
</dbReference>
<evidence type="ECO:0000256" key="10">
    <source>
        <dbReference type="ARBA" id="ARBA00023014"/>
    </source>
</evidence>
<organism evidence="17 18">
    <name type="scientific">Caloramator quimbayensis</name>
    <dbReference type="NCBI Taxonomy" id="1147123"/>
    <lineage>
        <taxon>Bacteria</taxon>
        <taxon>Bacillati</taxon>
        <taxon>Bacillota</taxon>
        <taxon>Clostridia</taxon>
        <taxon>Eubacteriales</taxon>
        <taxon>Clostridiaceae</taxon>
        <taxon>Caloramator</taxon>
    </lineage>
</organism>
<dbReference type="Pfam" id="PF13510">
    <property type="entry name" value="Fer2_4"/>
    <property type="match status" value="1"/>
</dbReference>
<keyword evidence="10" id="KW-0411">Iron-sulfur</keyword>
<keyword evidence="7" id="KW-0677">Repeat</keyword>
<dbReference type="PROSITE" id="PS51085">
    <property type="entry name" value="2FE2S_FER_2"/>
    <property type="match status" value="1"/>
</dbReference>
<dbReference type="STRING" id="1147123.SAMN05443428_11618"/>
<evidence type="ECO:0000256" key="13">
    <source>
        <dbReference type="ARBA" id="ARBA00034078"/>
    </source>
</evidence>
<dbReference type="FunFam" id="3.10.20.740:FF:000004">
    <property type="entry name" value="NADH-quinone oxidoreductase"/>
    <property type="match status" value="1"/>
</dbReference>
<dbReference type="Pfam" id="PF02906">
    <property type="entry name" value="Fe_hyd_lg_C"/>
    <property type="match status" value="1"/>
</dbReference>
<evidence type="ECO:0000259" key="15">
    <source>
        <dbReference type="PROSITE" id="PS51379"/>
    </source>
</evidence>
<feature type="domain" description="2Fe-2S ferredoxin-type" evidence="14">
    <location>
        <begin position="2"/>
        <end position="78"/>
    </location>
</feature>
<dbReference type="NCBIfam" id="TIGR02512">
    <property type="entry name" value="FeFe_hydrog_A"/>
    <property type="match status" value="1"/>
</dbReference>
<dbReference type="RefSeq" id="WP_078697068.1">
    <property type="nucleotide sequence ID" value="NZ_FUYH01000016.1"/>
</dbReference>
<comment type="subcellular location">
    <subcellularLocation>
        <location evidence="2">Membrane</location>
    </subcellularLocation>
</comment>
<dbReference type="Pfam" id="PF10588">
    <property type="entry name" value="NADH-G_4Fe-4S_3"/>
    <property type="match status" value="1"/>
</dbReference>
<dbReference type="GO" id="GO:0051537">
    <property type="term" value="F:2 iron, 2 sulfur cluster binding"/>
    <property type="evidence" value="ECO:0007669"/>
    <property type="project" value="UniProtKB-KW"/>
</dbReference>
<dbReference type="FunFam" id="3.30.70.20:FF:000035">
    <property type="entry name" value="Iron hydrogenase 1"/>
    <property type="match status" value="1"/>
</dbReference>
<evidence type="ECO:0000259" key="16">
    <source>
        <dbReference type="PROSITE" id="PS51839"/>
    </source>
</evidence>
<dbReference type="CDD" id="cd00207">
    <property type="entry name" value="fer2"/>
    <property type="match status" value="1"/>
</dbReference>
<dbReference type="InterPro" id="IPR000283">
    <property type="entry name" value="NADH_UbQ_OxRdtase_75kDa_su_CS"/>
</dbReference>
<evidence type="ECO:0000256" key="5">
    <source>
        <dbReference type="ARBA" id="ARBA00022714"/>
    </source>
</evidence>
<evidence type="ECO:0000256" key="11">
    <source>
        <dbReference type="ARBA" id="ARBA00023027"/>
    </source>
</evidence>
<dbReference type="Gene3D" id="3.10.20.740">
    <property type="match status" value="1"/>
</dbReference>
<dbReference type="Pfam" id="PF12838">
    <property type="entry name" value="Fer4_7"/>
    <property type="match status" value="1"/>
</dbReference>
<keyword evidence="4" id="KW-0004">4Fe-4S</keyword>
<dbReference type="PROSITE" id="PS00641">
    <property type="entry name" value="COMPLEX1_75K_1"/>
    <property type="match status" value="1"/>
</dbReference>
<dbReference type="GO" id="GO:0042773">
    <property type="term" value="P:ATP synthesis coupled electron transport"/>
    <property type="evidence" value="ECO:0007669"/>
    <property type="project" value="InterPro"/>
</dbReference>
<evidence type="ECO:0000259" key="14">
    <source>
        <dbReference type="PROSITE" id="PS51085"/>
    </source>
</evidence>
<keyword evidence="9" id="KW-0408">Iron</keyword>
<dbReference type="InterPro" id="IPR004108">
    <property type="entry name" value="Fe_hydrogenase_lsu_C"/>
</dbReference>
<evidence type="ECO:0000256" key="7">
    <source>
        <dbReference type="ARBA" id="ARBA00022737"/>
    </source>
</evidence>
<feature type="domain" description="4Fe-4S ferredoxin-type" evidence="15">
    <location>
        <begin position="180"/>
        <end position="209"/>
    </location>
</feature>
<dbReference type="AlphaFoldDB" id="A0A1T4XY76"/>
<evidence type="ECO:0000256" key="9">
    <source>
        <dbReference type="ARBA" id="ARBA00023004"/>
    </source>
</evidence>
<dbReference type="Proteomes" id="UP000190105">
    <property type="component" value="Unassembled WGS sequence"/>
</dbReference>
<dbReference type="InterPro" id="IPR001041">
    <property type="entry name" value="2Fe-2S_ferredoxin-type"/>
</dbReference>
<dbReference type="InterPro" id="IPR003149">
    <property type="entry name" value="Fe_hydrogenase_ssu"/>
</dbReference>
<keyword evidence="11" id="KW-0520">NAD</keyword>
<dbReference type="EMBL" id="FUYH01000016">
    <property type="protein sequence ID" value="SKA94496.1"/>
    <property type="molecule type" value="Genomic_DNA"/>
</dbReference>
<dbReference type="PROSITE" id="PS00198">
    <property type="entry name" value="4FE4S_FER_1"/>
    <property type="match status" value="1"/>
</dbReference>
<dbReference type="GO" id="GO:0005506">
    <property type="term" value="F:iron ion binding"/>
    <property type="evidence" value="ECO:0007669"/>
    <property type="project" value="InterPro"/>
</dbReference>
<dbReference type="InterPro" id="IPR036991">
    <property type="entry name" value="Fe_hydrogenase_ssu_sf"/>
</dbReference>
<dbReference type="InterPro" id="IPR009016">
    <property type="entry name" value="Fe_hydrogenase"/>
</dbReference>
<dbReference type="Gene3D" id="3.40.50.1780">
    <property type="match status" value="1"/>
</dbReference>
<proteinExistence type="inferred from homology"/>
<dbReference type="GO" id="GO:0016020">
    <property type="term" value="C:membrane"/>
    <property type="evidence" value="ECO:0007669"/>
    <property type="project" value="UniProtKB-SubCell"/>
</dbReference>
<comment type="cofactor">
    <cofactor evidence="13">
        <name>[2Fe-2S] cluster</name>
        <dbReference type="ChEBI" id="CHEBI:190135"/>
    </cofactor>
</comment>
<evidence type="ECO:0000256" key="12">
    <source>
        <dbReference type="ARBA" id="ARBA00023136"/>
    </source>
</evidence>
<accession>A0A1T4XY76</accession>
<dbReference type="GO" id="GO:0008901">
    <property type="term" value="F:ferredoxin hydrogenase activity"/>
    <property type="evidence" value="ECO:0007669"/>
    <property type="project" value="InterPro"/>
</dbReference>
<dbReference type="SUPFAM" id="SSF53920">
    <property type="entry name" value="Fe-only hydrogenase"/>
    <property type="match status" value="1"/>
</dbReference>
<dbReference type="PROSITE" id="PS51379">
    <property type="entry name" value="4FE4S_FER_2"/>
    <property type="match status" value="2"/>
</dbReference>
<dbReference type="GO" id="GO:0008137">
    <property type="term" value="F:NADH dehydrogenase (ubiquinone) activity"/>
    <property type="evidence" value="ECO:0007669"/>
    <property type="project" value="InterPro"/>
</dbReference>
<dbReference type="PANTHER" id="PTHR11615">
    <property type="entry name" value="NITRATE, FORMATE, IRON DEHYDROGENASE"/>
    <property type="match status" value="1"/>
</dbReference>
<gene>
    <name evidence="17" type="ORF">SAMN05443428_11618</name>
</gene>
<keyword evidence="12" id="KW-0472">Membrane</keyword>
<dbReference type="InterPro" id="IPR013352">
    <property type="entry name" value="Fe_hydrogenase_subset"/>
</dbReference>
<keyword evidence="6" id="KW-0479">Metal-binding</keyword>
<sequence>MEMVKFKIDGIELEVPKGTTVLEAARKIGIEIPTLCYLKDVNNPASCRACLVEVGPRLIASCALVAENNMDVKTNTQKVRDARKTVVELLLSNHKRECTTCIRSENCELQKLAKELNIRDIKYEGERTKGIIDDSSTSVVRDQEKCILCGRCISTCGNVQTVHAIGWARRGFATNVTPAYDRALSETVCVNCGQCIIACPVGALHEKENIKDVWKALNDKEKYVVVQTAPAVRVAIGEEFGLPMGTRVTGKMAAALRKLGFDKVFDTDFAADLTIMEEGTELLKRLNTGKNLPLMTSCCPGWVKFVEHQYPDMTDNLSTCKSPHQMEGALIKSYFAQKMGIDAKNIVVVSIMPCVAKKFEENREELSCDGLADVDYVLTTRELAQMIKEAGIDFINLSDEEFDNPFGESTGAGVIFGATGGVAEAALRTIFELLSGKELETVDYTAVRGVEDIKEAVIELPDGRKINAAVAHGLSNARKVLEMVRSGEKHFDFIEVMACPGGCVNGGGQPIVNAKVKEKVDVRLERAKGIYSEDKDLPLRKSHKNPYIKKLYDEFLKEPNSEVSHKYLHTHYVKRDRF</sequence>
<evidence type="ECO:0000256" key="2">
    <source>
        <dbReference type="ARBA" id="ARBA00004370"/>
    </source>
</evidence>
<dbReference type="InterPro" id="IPR049830">
    <property type="entry name" value="HndD"/>
</dbReference>
<dbReference type="PROSITE" id="PS51839">
    <property type="entry name" value="4FE4S_HC3"/>
    <property type="match status" value="1"/>
</dbReference>
<dbReference type="SUPFAM" id="SSF54862">
    <property type="entry name" value="4Fe-4S ferredoxins"/>
    <property type="match status" value="1"/>
</dbReference>
<evidence type="ECO:0000256" key="8">
    <source>
        <dbReference type="ARBA" id="ARBA00022967"/>
    </source>
</evidence>
<evidence type="ECO:0000313" key="18">
    <source>
        <dbReference type="Proteomes" id="UP000190105"/>
    </source>
</evidence>
<dbReference type="SUPFAM" id="SSF54292">
    <property type="entry name" value="2Fe-2S ferredoxin-like"/>
    <property type="match status" value="1"/>
</dbReference>
<dbReference type="Gene3D" id="4.10.260.20">
    <property type="entry name" value="Iron hydrogenase, small subunit"/>
    <property type="match status" value="1"/>
</dbReference>
<evidence type="ECO:0000256" key="1">
    <source>
        <dbReference type="ARBA" id="ARBA00001966"/>
    </source>
</evidence>
<comment type="cofactor">
    <cofactor evidence="1">
        <name>[4Fe-4S] cluster</name>
        <dbReference type="ChEBI" id="CHEBI:49883"/>
    </cofactor>
</comment>
<keyword evidence="5" id="KW-0001">2Fe-2S</keyword>
<dbReference type="InterPro" id="IPR036010">
    <property type="entry name" value="2Fe-2S_ferredoxin-like_sf"/>
</dbReference>
<dbReference type="SMART" id="SM00929">
    <property type="entry name" value="NADH-G_4Fe-4S_3"/>
    <property type="match status" value="1"/>
</dbReference>
<evidence type="ECO:0000256" key="6">
    <source>
        <dbReference type="ARBA" id="ARBA00022723"/>
    </source>
</evidence>
<dbReference type="InterPro" id="IPR019574">
    <property type="entry name" value="NADH_UbQ_OxRdtase_Gsu_4Fe4S-bd"/>
</dbReference>
<keyword evidence="8" id="KW-1278">Translocase</keyword>